<dbReference type="RefSeq" id="WP_317945443.1">
    <property type="nucleotide sequence ID" value="NZ_JAUBDI010000016.1"/>
</dbReference>
<dbReference type="PRINTS" id="PR00039">
    <property type="entry name" value="HTHLYSR"/>
</dbReference>
<sequence length="291" mass="33298">MEIRQLMYFIAVAEELHFGRAAKRLGMTQPPLSQQIFKLEEYLEVKLFHRTKRKVVLTEAGHYFYKESVKINRNLHSIIQNTKLIDNGMLGTLKIGFGPDYGTLTKILKIYEQHHPNVQLQLEQMPTAEQLMALEKKEIHIGLLPGPIKKKNIESNVVAEHPYKVALPISHPLAKEVGGIDLQQLKDENFIMTPREIGPAYYDTIINICNTAGFHPHISKRTHELQTIIPLIAANMGIAIVPELVNYFNREEVVFLPIKNCDITMKNCIAWNVEARSPMIDLFIELVKSIK</sequence>
<gene>
    <name evidence="6" type="ORF">QT711_14540</name>
</gene>
<dbReference type="CDD" id="cd08414">
    <property type="entry name" value="PBP2_LTTR_aromatics_like"/>
    <property type="match status" value="1"/>
</dbReference>
<evidence type="ECO:0000256" key="3">
    <source>
        <dbReference type="ARBA" id="ARBA00023125"/>
    </source>
</evidence>
<keyword evidence="3" id="KW-0238">DNA-binding</keyword>
<dbReference type="Pfam" id="PF03466">
    <property type="entry name" value="LysR_substrate"/>
    <property type="match status" value="1"/>
</dbReference>
<feature type="domain" description="HTH lysR-type" evidence="5">
    <location>
        <begin position="1"/>
        <end position="58"/>
    </location>
</feature>
<proteinExistence type="inferred from homology"/>
<evidence type="ECO:0000256" key="4">
    <source>
        <dbReference type="ARBA" id="ARBA00023163"/>
    </source>
</evidence>
<evidence type="ECO:0000256" key="1">
    <source>
        <dbReference type="ARBA" id="ARBA00009437"/>
    </source>
</evidence>
<name>A0ABU4GDJ8_9BACL</name>
<evidence type="ECO:0000313" key="6">
    <source>
        <dbReference type="EMBL" id="MDW0114413.1"/>
    </source>
</evidence>
<dbReference type="EMBL" id="JAUBDI010000016">
    <property type="protein sequence ID" value="MDW0114413.1"/>
    <property type="molecule type" value="Genomic_DNA"/>
</dbReference>
<keyword evidence="4" id="KW-0804">Transcription</keyword>
<organism evidence="6 7">
    <name type="scientific">Sporosarcina saromensis</name>
    <dbReference type="NCBI Taxonomy" id="359365"/>
    <lineage>
        <taxon>Bacteria</taxon>
        <taxon>Bacillati</taxon>
        <taxon>Bacillota</taxon>
        <taxon>Bacilli</taxon>
        <taxon>Bacillales</taxon>
        <taxon>Caryophanaceae</taxon>
        <taxon>Sporosarcina</taxon>
    </lineage>
</organism>
<dbReference type="Gene3D" id="3.40.190.10">
    <property type="entry name" value="Periplasmic binding protein-like II"/>
    <property type="match status" value="2"/>
</dbReference>
<keyword evidence="7" id="KW-1185">Reference proteome</keyword>
<keyword evidence="2" id="KW-0805">Transcription regulation</keyword>
<dbReference type="InterPro" id="IPR000847">
    <property type="entry name" value="LysR_HTH_N"/>
</dbReference>
<dbReference type="InterPro" id="IPR005119">
    <property type="entry name" value="LysR_subst-bd"/>
</dbReference>
<dbReference type="PROSITE" id="PS50931">
    <property type="entry name" value="HTH_LYSR"/>
    <property type="match status" value="1"/>
</dbReference>
<dbReference type="PANTHER" id="PTHR30346:SF0">
    <property type="entry name" value="HCA OPERON TRANSCRIPTIONAL ACTIVATOR HCAR"/>
    <property type="match status" value="1"/>
</dbReference>
<dbReference type="Gene3D" id="1.10.10.10">
    <property type="entry name" value="Winged helix-like DNA-binding domain superfamily/Winged helix DNA-binding domain"/>
    <property type="match status" value="1"/>
</dbReference>
<reference evidence="6 7" key="1">
    <citation type="submission" date="2023-06" db="EMBL/GenBank/DDBJ databases">
        <title>Sporosarcina sp. nov., isolated from Korean traditional fermented seafood 'Jeotgal'.</title>
        <authorList>
            <person name="Yang A.I."/>
            <person name="Shin N.-R."/>
        </authorList>
    </citation>
    <scope>NUCLEOTIDE SEQUENCE [LARGE SCALE GENOMIC DNA]</scope>
    <source>
        <strain evidence="6 7">KCTC13119</strain>
    </source>
</reference>
<dbReference type="SUPFAM" id="SSF46785">
    <property type="entry name" value="Winged helix' DNA-binding domain"/>
    <property type="match status" value="1"/>
</dbReference>
<dbReference type="InterPro" id="IPR036388">
    <property type="entry name" value="WH-like_DNA-bd_sf"/>
</dbReference>
<dbReference type="Proteomes" id="UP001282284">
    <property type="component" value="Unassembled WGS sequence"/>
</dbReference>
<dbReference type="PANTHER" id="PTHR30346">
    <property type="entry name" value="TRANSCRIPTIONAL DUAL REGULATOR HCAR-RELATED"/>
    <property type="match status" value="1"/>
</dbReference>
<evidence type="ECO:0000313" key="7">
    <source>
        <dbReference type="Proteomes" id="UP001282284"/>
    </source>
</evidence>
<dbReference type="InterPro" id="IPR036390">
    <property type="entry name" value="WH_DNA-bd_sf"/>
</dbReference>
<evidence type="ECO:0000259" key="5">
    <source>
        <dbReference type="PROSITE" id="PS50931"/>
    </source>
</evidence>
<protein>
    <submittedName>
        <fullName evidence="6">LysR family transcriptional regulator</fullName>
    </submittedName>
</protein>
<comment type="similarity">
    <text evidence="1">Belongs to the LysR transcriptional regulatory family.</text>
</comment>
<dbReference type="SUPFAM" id="SSF53850">
    <property type="entry name" value="Periplasmic binding protein-like II"/>
    <property type="match status" value="1"/>
</dbReference>
<dbReference type="Pfam" id="PF00126">
    <property type="entry name" value="HTH_1"/>
    <property type="match status" value="1"/>
</dbReference>
<comment type="caution">
    <text evidence="6">The sequence shown here is derived from an EMBL/GenBank/DDBJ whole genome shotgun (WGS) entry which is preliminary data.</text>
</comment>
<accession>A0ABU4GDJ8</accession>
<evidence type="ECO:0000256" key="2">
    <source>
        <dbReference type="ARBA" id="ARBA00023015"/>
    </source>
</evidence>